<keyword evidence="1" id="KW-0812">Transmembrane</keyword>
<reference evidence="2 4" key="1">
    <citation type="journal article" date="2012" name="Nature">
        <title>Algal genomes reveal evolutionary mosaicism and the fate of nucleomorphs.</title>
        <authorList>
            <consortium name="DOE Joint Genome Institute"/>
            <person name="Curtis B.A."/>
            <person name="Tanifuji G."/>
            <person name="Burki F."/>
            <person name="Gruber A."/>
            <person name="Irimia M."/>
            <person name="Maruyama S."/>
            <person name="Arias M.C."/>
            <person name="Ball S.G."/>
            <person name="Gile G.H."/>
            <person name="Hirakawa Y."/>
            <person name="Hopkins J.F."/>
            <person name="Kuo A."/>
            <person name="Rensing S.A."/>
            <person name="Schmutz J."/>
            <person name="Symeonidi A."/>
            <person name="Elias M."/>
            <person name="Eveleigh R.J."/>
            <person name="Herman E.K."/>
            <person name="Klute M.J."/>
            <person name="Nakayama T."/>
            <person name="Obornik M."/>
            <person name="Reyes-Prieto A."/>
            <person name="Armbrust E.V."/>
            <person name="Aves S.J."/>
            <person name="Beiko R.G."/>
            <person name="Coutinho P."/>
            <person name="Dacks J.B."/>
            <person name="Durnford D.G."/>
            <person name="Fast N.M."/>
            <person name="Green B.R."/>
            <person name="Grisdale C.J."/>
            <person name="Hempel F."/>
            <person name="Henrissat B."/>
            <person name="Hoppner M.P."/>
            <person name="Ishida K."/>
            <person name="Kim E."/>
            <person name="Koreny L."/>
            <person name="Kroth P.G."/>
            <person name="Liu Y."/>
            <person name="Malik S.B."/>
            <person name="Maier U.G."/>
            <person name="McRose D."/>
            <person name="Mock T."/>
            <person name="Neilson J.A."/>
            <person name="Onodera N.T."/>
            <person name="Poole A.M."/>
            <person name="Pritham E.J."/>
            <person name="Richards T.A."/>
            <person name="Rocap G."/>
            <person name="Roy S.W."/>
            <person name="Sarai C."/>
            <person name="Schaack S."/>
            <person name="Shirato S."/>
            <person name="Slamovits C.H."/>
            <person name="Spencer D.F."/>
            <person name="Suzuki S."/>
            <person name="Worden A.Z."/>
            <person name="Zauner S."/>
            <person name="Barry K."/>
            <person name="Bell C."/>
            <person name="Bharti A.K."/>
            <person name="Crow J.A."/>
            <person name="Grimwood J."/>
            <person name="Kramer R."/>
            <person name="Lindquist E."/>
            <person name="Lucas S."/>
            <person name="Salamov A."/>
            <person name="McFadden G.I."/>
            <person name="Lane C.E."/>
            <person name="Keeling P.J."/>
            <person name="Gray M.W."/>
            <person name="Grigoriev I.V."/>
            <person name="Archibald J.M."/>
        </authorList>
    </citation>
    <scope>NUCLEOTIDE SEQUENCE</scope>
    <source>
        <strain evidence="2 4">CCMP2712</strain>
    </source>
</reference>
<reference evidence="3" key="3">
    <citation type="submission" date="2015-06" db="UniProtKB">
        <authorList>
            <consortium name="EnsemblProtists"/>
        </authorList>
    </citation>
    <scope>IDENTIFICATION</scope>
</reference>
<protein>
    <recommendedName>
        <fullName evidence="5">Methyltransferase domain-containing protein</fullName>
    </recommendedName>
</protein>
<gene>
    <name evidence="2" type="ORF">GUITHDRAFT_102945</name>
</gene>
<evidence type="ECO:0000313" key="4">
    <source>
        <dbReference type="Proteomes" id="UP000011087"/>
    </source>
</evidence>
<keyword evidence="4" id="KW-1185">Reference proteome</keyword>
<evidence type="ECO:0000313" key="2">
    <source>
        <dbReference type="EMBL" id="EKX51680.1"/>
    </source>
</evidence>
<evidence type="ECO:0008006" key="5">
    <source>
        <dbReference type="Google" id="ProtNLM"/>
    </source>
</evidence>
<dbReference type="KEGG" id="gtt:GUITHDRAFT_102945"/>
<keyword evidence="1" id="KW-0472">Membrane</keyword>
<dbReference type="eggNOG" id="ENOG502SBYP">
    <property type="taxonomic scope" value="Eukaryota"/>
</dbReference>
<dbReference type="GeneID" id="17308364"/>
<reference evidence="4" key="2">
    <citation type="submission" date="2012-11" db="EMBL/GenBank/DDBJ databases">
        <authorList>
            <person name="Kuo A."/>
            <person name="Curtis B.A."/>
            <person name="Tanifuji G."/>
            <person name="Burki F."/>
            <person name="Gruber A."/>
            <person name="Irimia M."/>
            <person name="Maruyama S."/>
            <person name="Arias M.C."/>
            <person name="Ball S.G."/>
            <person name="Gile G.H."/>
            <person name="Hirakawa Y."/>
            <person name="Hopkins J.F."/>
            <person name="Rensing S.A."/>
            <person name="Schmutz J."/>
            <person name="Symeonidi A."/>
            <person name="Elias M."/>
            <person name="Eveleigh R.J."/>
            <person name="Herman E.K."/>
            <person name="Klute M.J."/>
            <person name="Nakayama T."/>
            <person name="Obornik M."/>
            <person name="Reyes-Prieto A."/>
            <person name="Armbrust E.V."/>
            <person name="Aves S.J."/>
            <person name="Beiko R.G."/>
            <person name="Coutinho P."/>
            <person name="Dacks J.B."/>
            <person name="Durnford D.G."/>
            <person name="Fast N.M."/>
            <person name="Green B.R."/>
            <person name="Grisdale C."/>
            <person name="Hempe F."/>
            <person name="Henrissat B."/>
            <person name="Hoppner M.P."/>
            <person name="Ishida K.-I."/>
            <person name="Kim E."/>
            <person name="Koreny L."/>
            <person name="Kroth P.G."/>
            <person name="Liu Y."/>
            <person name="Malik S.-B."/>
            <person name="Maier U.G."/>
            <person name="McRose D."/>
            <person name="Mock T."/>
            <person name="Neilson J.A."/>
            <person name="Onodera N.T."/>
            <person name="Poole A.M."/>
            <person name="Pritham E.J."/>
            <person name="Richards T.A."/>
            <person name="Rocap G."/>
            <person name="Roy S.W."/>
            <person name="Sarai C."/>
            <person name="Schaack S."/>
            <person name="Shirato S."/>
            <person name="Slamovits C.H."/>
            <person name="Spencer D.F."/>
            <person name="Suzuki S."/>
            <person name="Worden A.Z."/>
            <person name="Zauner S."/>
            <person name="Barry K."/>
            <person name="Bell C."/>
            <person name="Bharti A.K."/>
            <person name="Crow J.A."/>
            <person name="Grimwood J."/>
            <person name="Kramer R."/>
            <person name="Lindquist E."/>
            <person name="Lucas S."/>
            <person name="Salamov A."/>
            <person name="McFadden G.I."/>
            <person name="Lane C.E."/>
            <person name="Keeling P.J."/>
            <person name="Gray M.W."/>
            <person name="Grigoriev I.V."/>
            <person name="Archibald J.M."/>
        </authorList>
    </citation>
    <scope>NUCLEOTIDE SEQUENCE</scope>
    <source>
        <strain evidence="4">CCMP2712</strain>
    </source>
</reference>
<dbReference type="Proteomes" id="UP000011087">
    <property type="component" value="Unassembled WGS sequence"/>
</dbReference>
<sequence length="278" mass="30939">MKLSYLVHFFPSAGGMFYYANYYLNFSKLLGITKESKVDFQTSQKHILEMYRSGKEIPWDVRKPQPALEDAEREGLFKGVVLDAGCGFGDNAIFLASSLTSAVARKSGVESECEFFQADALNLDKSVLSGRKFQTILDSACLQCFDPKTQNDYIKNIVPLLEAGGALVLLVVCNQSQLRSWCRGLRWMEGHLNELFCAESGWMIQDMLHTVFLENIPMVRINKGVRSFEPVTPSPCLRMVAVRPLARSNQLQLVVAASALALLASGVFLLLRGRAGVR</sequence>
<evidence type="ECO:0000256" key="1">
    <source>
        <dbReference type="SAM" id="Phobius"/>
    </source>
</evidence>
<dbReference type="EnsemblProtists" id="EKX51680">
    <property type="protein sequence ID" value="EKX51680"/>
    <property type="gene ID" value="GUITHDRAFT_102945"/>
</dbReference>
<accession>L1JTZ9</accession>
<dbReference type="CDD" id="cd02440">
    <property type="entry name" value="AdoMet_MTases"/>
    <property type="match status" value="1"/>
</dbReference>
<dbReference type="PaxDb" id="55529-EKX51680"/>
<proteinExistence type="predicted"/>
<dbReference type="InterPro" id="IPR029063">
    <property type="entry name" value="SAM-dependent_MTases_sf"/>
</dbReference>
<name>L1JTZ9_GUITC</name>
<dbReference type="Gene3D" id="3.40.50.150">
    <property type="entry name" value="Vaccinia Virus protein VP39"/>
    <property type="match status" value="1"/>
</dbReference>
<dbReference type="SUPFAM" id="SSF53335">
    <property type="entry name" value="S-adenosyl-L-methionine-dependent methyltransferases"/>
    <property type="match status" value="1"/>
</dbReference>
<dbReference type="RefSeq" id="XP_005838660.1">
    <property type="nucleotide sequence ID" value="XM_005838603.1"/>
</dbReference>
<evidence type="ECO:0000313" key="3">
    <source>
        <dbReference type="EnsemblProtists" id="EKX51680"/>
    </source>
</evidence>
<organism evidence="2">
    <name type="scientific">Guillardia theta (strain CCMP2712)</name>
    <name type="common">Cryptophyte</name>
    <dbReference type="NCBI Taxonomy" id="905079"/>
    <lineage>
        <taxon>Eukaryota</taxon>
        <taxon>Cryptophyceae</taxon>
        <taxon>Pyrenomonadales</taxon>
        <taxon>Geminigeraceae</taxon>
        <taxon>Guillardia</taxon>
    </lineage>
</organism>
<dbReference type="HOGENOM" id="CLU_1002688_0_0_1"/>
<dbReference type="OrthoDB" id="540004at2759"/>
<dbReference type="AlphaFoldDB" id="L1JTZ9"/>
<feature type="transmembrane region" description="Helical" evidence="1">
    <location>
        <begin position="251"/>
        <end position="271"/>
    </location>
</feature>
<dbReference type="EMBL" id="JH992975">
    <property type="protein sequence ID" value="EKX51680.1"/>
    <property type="molecule type" value="Genomic_DNA"/>
</dbReference>
<keyword evidence="1" id="KW-1133">Transmembrane helix</keyword>